<dbReference type="InterPro" id="IPR036590">
    <property type="entry name" value="SRAP-like"/>
</dbReference>
<evidence type="ECO:0000256" key="6">
    <source>
        <dbReference type="ARBA" id="ARBA00023125"/>
    </source>
</evidence>
<keyword evidence="7" id="KW-0456">Lyase</keyword>
<gene>
    <name evidence="10" type="ORF">NK718_11000</name>
</gene>
<dbReference type="Proteomes" id="UP001205890">
    <property type="component" value="Unassembled WGS sequence"/>
</dbReference>
<reference evidence="10 11" key="1">
    <citation type="submission" date="2022-07" db="EMBL/GenBank/DDBJ databases">
        <authorList>
            <person name="Li W.-J."/>
            <person name="Deng Q.-Q."/>
        </authorList>
    </citation>
    <scope>NUCLEOTIDE SEQUENCE [LARGE SCALE GENOMIC DNA]</scope>
    <source>
        <strain evidence="10 11">SYSU M60028</strain>
    </source>
</reference>
<evidence type="ECO:0000256" key="4">
    <source>
        <dbReference type="ARBA" id="ARBA00022801"/>
    </source>
</evidence>
<accession>A0ABT1LC18</accession>
<keyword evidence="5" id="KW-0190">Covalent protein-DNA linkage</keyword>
<evidence type="ECO:0000313" key="10">
    <source>
        <dbReference type="EMBL" id="MCP8939044.1"/>
    </source>
</evidence>
<sequence length="242" mass="27241">MCGRFSLSVTPQDLRAFFRYEDQPNFPARTNVSPTEPIGVILGRGTARRFQLMRWGFIPAWVKDPSEFPLLFNARGETIADKPAFRHAARRRRCIVPADGFYEWRREAKGKQPWLVTRRDGKPMAMAGLWETYVDREGGEIDTALVVTTDANGPVSALHDRMPVILEEADFDTWLDTSDEDLREAMKLVRPAADDVLAMTPCDPRLPLSERVRFSAPRPEPAAPAKPRKAKGGDDGGQQSLF</sequence>
<name>A0ABT1LC18_9HYPH</name>
<evidence type="ECO:0000256" key="7">
    <source>
        <dbReference type="ARBA" id="ARBA00023239"/>
    </source>
</evidence>
<evidence type="ECO:0000313" key="11">
    <source>
        <dbReference type="Proteomes" id="UP001205890"/>
    </source>
</evidence>
<keyword evidence="4 8" id="KW-0378">Hydrolase</keyword>
<feature type="region of interest" description="Disordered" evidence="9">
    <location>
        <begin position="208"/>
        <end position="242"/>
    </location>
</feature>
<dbReference type="PANTHER" id="PTHR13604:SF0">
    <property type="entry name" value="ABASIC SITE PROCESSING PROTEIN HMCES"/>
    <property type="match status" value="1"/>
</dbReference>
<proteinExistence type="inferred from homology"/>
<dbReference type="PANTHER" id="PTHR13604">
    <property type="entry name" value="DC12-RELATED"/>
    <property type="match status" value="1"/>
</dbReference>
<keyword evidence="2 8" id="KW-0645">Protease</keyword>
<keyword evidence="11" id="KW-1185">Reference proteome</keyword>
<dbReference type="EC" id="3.4.-.-" evidence="8"/>
<organism evidence="10 11">
    <name type="scientific">Alsobacter ponti</name>
    <dbReference type="NCBI Taxonomy" id="2962936"/>
    <lineage>
        <taxon>Bacteria</taxon>
        <taxon>Pseudomonadati</taxon>
        <taxon>Pseudomonadota</taxon>
        <taxon>Alphaproteobacteria</taxon>
        <taxon>Hyphomicrobiales</taxon>
        <taxon>Alsobacteraceae</taxon>
        <taxon>Alsobacter</taxon>
    </lineage>
</organism>
<evidence type="ECO:0000256" key="8">
    <source>
        <dbReference type="RuleBase" id="RU364100"/>
    </source>
</evidence>
<dbReference type="SUPFAM" id="SSF143081">
    <property type="entry name" value="BB1717-like"/>
    <property type="match status" value="1"/>
</dbReference>
<dbReference type="Gene3D" id="3.90.1680.10">
    <property type="entry name" value="SOS response associated peptidase-like"/>
    <property type="match status" value="1"/>
</dbReference>
<evidence type="ECO:0000256" key="5">
    <source>
        <dbReference type="ARBA" id="ARBA00023124"/>
    </source>
</evidence>
<dbReference type="Pfam" id="PF02586">
    <property type="entry name" value="SRAP"/>
    <property type="match status" value="1"/>
</dbReference>
<keyword evidence="6" id="KW-0238">DNA-binding</keyword>
<evidence type="ECO:0000256" key="1">
    <source>
        <dbReference type="ARBA" id="ARBA00008136"/>
    </source>
</evidence>
<dbReference type="EMBL" id="JANCLU010000009">
    <property type="protein sequence ID" value="MCP8939044.1"/>
    <property type="molecule type" value="Genomic_DNA"/>
</dbReference>
<dbReference type="RefSeq" id="WP_254741789.1">
    <property type="nucleotide sequence ID" value="NZ_JANCLU010000009.1"/>
</dbReference>
<dbReference type="InterPro" id="IPR003738">
    <property type="entry name" value="SRAP"/>
</dbReference>
<comment type="caution">
    <text evidence="10">The sequence shown here is derived from an EMBL/GenBank/DDBJ whole genome shotgun (WGS) entry which is preliminary data.</text>
</comment>
<evidence type="ECO:0000256" key="2">
    <source>
        <dbReference type="ARBA" id="ARBA00022670"/>
    </source>
</evidence>
<keyword evidence="3" id="KW-0227">DNA damage</keyword>
<comment type="similarity">
    <text evidence="1 8">Belongs to the SOS response-associated peptidase family.</text>
</comment>
<protein>
    <recommendedName>
        <fullName evidence="8">Abasic site processing protein</fullName>
        <ecNumber evidence="8">3.4.-.-</ecNumber>
    </recommendedName>
</protein>
<evidence type="ECO:0000256" key="9">
    <source>
        <dbReference type="SAM" id="MobiDB-lite"/>
    </source>
</evidence>
<evidence type="ECO:0000256" key="3">
    <source>
        <dbReference type="ARBA" id="ARBA00022763"/>
    </source>
</evidence>